<evidence type="ECO:0000313" key="1">
    <source>
        <dbReference type="EMBL" id="MBE1608959.1"/>
    </source>
</evidence>
<accession>A0A927RBN7</accession>
<evidence type="ECO:0000313" key="2">
    <source>
        <dbReference type="Proteomes" id="UP000638648"/>
    </source>
</evidence>
<keyword evidence="2" id="KW-1185">Reference proteome</keyword>
<dbReference type="EMBL" id="JADBEM010000001">
    <property type="protein sequence ID" value="MBE1608959.1"/>
    <property type="molecule type" value="Genomic_DNA"/>
</dbReference>
<name>A0A927RBN7_9ACTN</name>
<dbReference type="RefSeq" id="WP_192752633.1">
    <property type="nucleotide sequence ID" value="NZ_BAABJL010000012.1"/>
</dbReference>
<organism evidence="1 2">
    <name type="scientific">Actinopolymorpha pittospori</name>
    <dbReference type="NCBI Taxonomy" id="648752"/>
    <lineage>
        <taxon>Bacteria</taxon>
        <taxon>Bacillati</taxon>
        <taxon>Actinomycetota</taxon>
        <taxon>Actinomycetes</taxon>
        <taxon>Propionibacteriales</taxon>
        <taxon>Actinopolymorphaceae</taxon>
        <taxon>Actinopolymorpha</taxon>
    </lineage>
</organism>
<comment type="caution">
    <text evidence="1">The sequence shown here is derived from an EMBL/GenBank/DDBJ whole genome shotgun (WGS) entry which is preliminary data.</text>
</comment>
<sequence>MMLATASDPSDAAVLQRIYELRGDVRRRDAWPNDGRCGKVAAALETEFGWQSQYGYLRLLDGTVSWVHCWNRLADGTIVDATADQYQGLWLGDVVTVDPTSPMSANYPHAPREWELRFSRGSNGERVEGVTCVSGDDVQVLSPDDPDRPWLSLARGVLRVLTGWELNDDLAGLAARSLRAKATTAEAASTADLIHPLVIASIQHLGGRGTQAWIASEFLEPI</sequence>
<gene>
    <name evidence="1" type="ORF">HEB94_005807</name>
</gene>
<dbReference type="Proteomes" id="UP000638648">
    <property type="component" value="Unassembled WGS sequence"/>
</dbReference>
<protein>
    <submittedName>
        <fullName evidence="1">Uncharacterized protein</fullName>
    </submittedName>
</protein>
<dbReference type="AlphaFoldDB" id="A0A927RBN7"/>
<proteinExistence type="predicted"/>
<reference evidence="1" key="1">
    <citation type="submission" date="2020-10" db="EMBL/GenBank/DDBJ databases">
        <title>Sequencing the genomes of 1000 actinobacteria strains.</title>
        <authorList>
            <person name="Klenk H.-P."/>
        </authorList>
    </citation>
    <scope>NUCLEOTIDE SEQUENCE</scope>
    <source>
        <strain evidence="1">DSM 45354</strain>
    </source>
</reference>